<feature type="non-terminal residue" evidence="1">
    <location>
        <position position="100"/>
    </location>
</feature>
<comment type="caution">
    <text evidence="1">The sequence shown here is derived from an EMBL/GenBank/DDBJ whole genome shotgun (WGS) entry which is preliminary data.</text>
</comment>
<protein>
    <submittedName>
        <fullName evidence="1">Uncharacterized protein</fullName>
    </submittedName>
</protein>
<reference evidence="1 2" key="1">
    <citation type="submission" date="2022-05" db="EMBL/GenBank/DDBJ databases">
        <authorList>
            <consortium name="Genoscope - CEA"/>
            <person name="William W."/>
        </authorList>
    </citation>
    <scope>NUCLEOTIDE SEQUENCE [LARGE SCALE GENOMIC DNA]</scope>
</reference>
<proteinExistence type="predicted"/>
<keyword evidence="2" id="KW-1185">Reference proteome</keyword>
<accession>A0ABN8QM52</accession>
<dbReference type="Proteomes" id="UP001159405">
    <property type="component" value="Unassembled WGS sequence"/>
</dbReference>
<dbReference type="EMBL" id="CALNXK010000139">
    <property type="protein sequence ID" value="CAH3166965.1"/>
    <property type="molecule type" value="Genomic_DNA"/>
</dbReference>
<name>A0ABN8QM52_9CNID</name>
<evidence type="ECO:0000313" key="1">
    <source>
        <dbReference type="EMBL" id="CAH3166965.1"/>
    </source>
</evidence>
<organism evidence="1 2">
    <name type="scientific">Porites lobata</name>
    <dbReference type="NCBI Taxonomy" id="104759"/>
    <lineage>
        <taxon>Eukaryota</taxon>
        <taxon>Metazoa</taxon>
        <taxon>Cnidaria</taxon>
        <taxon>Anthozoa</taxon>
        <taxon>Hexacorallia</taxon>
        <taxon>Scleractinia</taxon>
        <taxon>Fungiina</taxon>
        <taxon>Poritidae</taxon>
        <taxon>Porites</taxon>
    </lineage>
</organism>
<gene>
    <name evidence="1" type="ORF">PLOB_00007950</name>
</gene>
<evidence type="ECO:0000313" key="2">
    <source>
        <dbReference type="Proteomes" id="UP001159405"/>
    </source>
</evidence>
<sequence>MRAKDLYIQEPPDKAKNEERYAELIQFLDNKGLSLVMRDAADDSRKALKILRAHYASQSNPRIITLYTELTSLEMGTNETVTGYLIRTEKAIMALRNAKE</sequence>